<comment type="caution">
    <text evidence="2">The sequence shown here is derived from an EMBL/GenBank/DDBJ whole genome shotgun (WGS) entry which is preliminary data.</text>
</comment>
<proteinExistence type="predicted"/>
<feature type="region of interest" description="Disordered" evidence="1">
    <location>
        <begin position="42"/>
        <end position="96"/>
    </location>
</feature>
<keyword evidence="3" id="KW-1185">Reference proteome</keyword>
<evidence type="ECO:0000313" key="2">
    <source>
        <dbReference type="EMBL" id="PQP92005.1"/>
    </source>
</evidence>
<reference evidence="2 3" key="1">
    <citation type="submission" date="2018-02" db="EMBL/GenBank/DDBJ databases">
        <title>Draft genome of wild Prunus yedoensis var. nudiflora.</title>
        <authorList>
            <person name="Baek S."/>
            <person name="Kim J.-H."/>
            <person name="Choi K."/>
            <person name="Kim G.-B."/>
            <person name="Cho A."/>
            <person name="Jang H."/>
            <person name="Shin C.-H."/>
            <person name="Yu H.-J."/>
            <person name="Mun J.-H."/>
        </authorList>
    </citation>
    <scope>NUCLEOTIDE SEQUENCE [LARGE SCALE GENOMIC DNA]</scope>
    <source>
        <strain evidence="3">cv. Jeju island</strain>
        <tissue evidence="2">Leaf</tissue>
    </source>
</reference>
<protein>
    <submittedName>
        <fullName evidence="2">Uncharacterized protein</fullName>
    </submittedName>
</protein>
<evidence type="ECO:0000256" key="1">
    <source>
        <dbReference type="SAM" id="MobiDB-lite"/>
    </source>
</evidence>
<organism evidence="2 3">
    <name type="scientific">Prunus yedoensis var. nudiflora</name>
    <dbReference type="NCBI Taxonomy" id="2094558"/>
    <lineage>
        <taxon>Eukaryota</taxon>
        <taxon>Viridiplantae</taxon>
        <taxon>Streptophyta</taxon>
        <taxon>Embryophyta</taxon>
        <taxon>Tracheophyta</taxon>
        <taxon>Spermatophyta</taxon>
        <taxon>Magnoliopsida</taxon>
        <taxon>eudicotyledons</taxon>
        <taxon>Gunneridae</taxon>
        <taxon>Pentapetalae</taxon>
        <taxon>rosids</taxon>
        <taxon>fabids</taxon>
        <taxon>Rosales</taxon>
        <taxon>Rosaceae</taxon>
        <taxon>Amygdaloideae</taxon>
        <taxon>Amygdaleae</taxon>
        <taxon>Prunus</taxon>
    </lineage>
</organism>
<evidence type="ECO:0000313" key="3">
    <source>
        <dbReference type="Proteomes" id="UP000250321"/>
    </source>
</evidence>
<sequence length="96" mass="11196">MAGKAEAIASFQHPPIGSLQWKTRHLGLFHQNHFSDFPQIKSPVQQLPHNQHAPPTELRNRSLDFGDAATKMEQPEELKSNCRREQRDRELMNRER</sequence>
<accession>A0A314XJB3</accession>
<gene>
    <name evidence="2" type="ORF">Pyn_32033</name>
</gene>
<feature type="compositionally biased region" description="Basic and acidic residues" evidence="1">
    <location>
        <begin position="73"/>
        <end position="96"/>
    </location>
</feature>
<dbReference type="EMBL" id="PJQY01002630">
    <property type="protein sequence ID" value="PQP92005.1"/>
    <property type="molecule type" value="Genomic_DNA"/>
</dbReference>
<dbReference type="Proteomes" id="UP000250321">
    <property type="component" value="Unassembled WGS sequence"/>
</dbReference>
<dbReference type="AlphaFoldDB" id="A0A314XJB3"/>
<name>A0A314XJB3_PRUYE</name>